<sequence length="95" mass="10176">MNFTHALVVGIDPAGYRYRYCYELESDAAAALASWTGEGHPPGPWIKRKGAGVDELNPDFDPPAPRPLARVLKARASPGRAPGPSGRHAAEKGLR</sequence>
<comment type="caution">
    <text evidence="2">The sequence shown here is derived from an EMBL/GenBank/DDBJ whole genome shotgun (WGS) entry which is preliminary data.</text>
</comment>
<dbReference type="Proteomes" id="UP000249135">
    <property type="component" value="Unassembled WGS sequence"/>
</dbReference>
<proteinExistence type="predicted"/>
<evidence type="ECO:0000256" key="1">
    <source>
        <dbReference type="SAM" id="MobiDB-lite"/>
    </source>
</evidence>
<gene>
    <name evidence="2" type="ORF">DI563_05315</name>
</gene>
<evidence type="ECO:0000313" key="2">
    <source>
        <dbReference type="EMBL" id="PZQ76998.1"/>
    </source>
</evidence>
<organism evidence="2 3">
    <name type="scientific">Variovorax paradoxus</name>
    <dbReference type="NCBI Taxonomy" id="34073"/>
    <lineage>
        <taxon>Bacteria</taxon>
        <taxon>Pseudomonadati</taxon>
        <taxon>Pseudomonadota</taxon>
        <taxon>Betaproteobacteria</taxon>
        <taxon>Burkholderiales</taxon>
        <taxon>Comamonadaceae</taxon>
        <taxon>Variovorax</taxon>
    </lineage>
</organism>
<dbReference type="EMBL" id="QFPP01000034">
    <property type="protein sequence ID" value="PZQ76998.1"/>
    <property type="molecule type" value="Genomic_DNA"/>
</dbReference>
<accession>A0A2W5QIG2</accession>
<reference evidence="2 3" key="1">
    <citation type="submission" date="2017-08" db="EMBL/GenBank/DDBJ databases">
        <title>Infants hospitalized years apart are colonized by the same room-sourced microbial strains.</title>
        <authorList>
            <person name="Brooks B."/>
            <person name="Olm M.R."/>
            <person name="Firek B.A."/>
            <person name="Baker R."/>
            <person name="Thomas B.C."/>
            <person name="Morowitz M.J."/>
            <person name="Banfield J.F."/>
        </authorList>
    </citation>
    <scope>NUCLEOTIDE SEQUENCE [LARGE SCALE GENOMIC DNA]</scope>
    <source>
        <strain evidence="2">S2_005_003_R2_41</strain>
    </source>
</reference>
<dbReference type="AlphaFoldDB" id="A0A2W5QIG2"/>
<name>A0A2W5QIG2_VARPD</name>
<protein>
    <submittedName>
        <fullName evidence="2">Uncharacterized protein</fullName>
    </submittedName>
</protein>
<evidence type="ECO:0000313" key="3">
    <source>
        <dbReference type="Proteomes" id="UP000249135"/>
    </source>
</evidence>
<feature type="region of interest" description="Disordered" evidence="1">
    <location>
        <begin position="73"/>
        <end position="95"/>
    </location>
</feature>